<accession>A0A6M3L025</accession>
<gene>
    <name evidence="1" type="ORF">MM415B02883_0005</name>
</gene>
<dbReference type="AlphaFoldDB" id="A0A6M3L025"/>
<proteinExistence type="predicted"/>
<evidence type="ECO:0000313" key="1">
    <source>
        <dbReference type="EMBL" id="QJA87826.1"/>
    </source>
</evidence>
<protein>
    <submittedName>
        <fullName evidence="1">Uncharacterized protein</fullName>
    </submittedName>
</protein>
<reference evidence="1" key="1">
    <citation type="submission" date="2020-03" db="EMBL/GenBank/DDBJ databases">
        <title>The deep terrestrial virosphere.</title>
        <authorList>
            <person name="Holmfeldt K."/>
            <person name="Nilsson E."/>
            <person name="Simone D."/>
            <person name="Lopez-Fernandez M."/>
            <person name="Wu X."/>
            <person name="de Brujin I."/>
            <person name="Lundin D."/>
            <person name="Andersson A."/>
            <person name="Bertilsson S."/>
            <person name="Dopson M."/>
        </authorList>
    </citation>
    <scope>NUCLEOTIDE SEQUENCE</scope>
    <source>
        <strain evidence="1">MM415B02883</strain>
    </source>
</reference>
<organism evidence="1">
    <name type="scientific">viral metagenome</name>
    <dbReference type="NCBI Taxonomy" id="1070528"/>
    <lineage>
        <taxon>unclassified sequences</taxon>
        <taxon>metagenomes</taxon>
        <taxon>organismal metagenomes</taxon>
    </lineage>
</organism>
<sequence>MSKGQKQLLKEKMKCSIDGCNNSVSPEAKDGFGNQVPLCLKHYDMLKVFLWCLKHVKMQQPPPQQPKNTLIIPGIDLRKIKGN</sequence>
<name>A0A6M3L025_9ZZZZ</name>
<dbReference type="EMBL" id="MT142735">
    <property type="protein sequence ID" value="QJA87826.1"/>
    <property type="molecule type" value="Genomic_DNA"/>
</dbReference>